<keyword evidence="2" id="KW-1133">Transmembrane helix</keyword>
<organism evidence="3 4">
    <name type="scientific">Diplogelasinospora grovesii</name>
    <dbReference type="NCBI Taxonomy" id="303347"/>
    <lineage>
        <taxon>Eukaryota</taxon>
        <taxon>Fungi</taxon>
        <taxon>Dikarya</taxon>
        <taxon>Ascomycota</taxon>
        <taxon>Pezizomycotina</taxon>
        <taxon>Sordariomycetes</taxon>
        <taxon>Sordariomycetidae</taxon>
        <taxon>Sordariales</taxon>
        <taxon>Diplogelasinosporaceae</taxon>
        <taxon>Diplogelasinospora</taxon>
    </lineage>
</organism>
<proteinExistence type="predicted"/>
<sequence length="169" mass="18634">MIRIPIPVSLSSLPSRLLRARDNATCTPQAGVNLCEKPADASQATTWIIVGTVLGVLVVATLSILLFLHLRRRKRDQKEDRNDRFQMADYGLRDDDDDVTVDANGLPVMTNTKKPPQPNTAHTSDTRARSNLNPFVSDDDSASVRSVDINGRGQQQSWPKREELGGSGR</sequence>
<feature type="region of interest" description="Disordered" evidence="1">
    <location>
        <begin position="89"/>
        <end position="169"/>
    </location>
</feature>
<evidence type="ECO:0000313" key="3">
    <source>
        <dbReference type="EMBL" id="KAK3935122.1"/>
    </source>
</evidence>
<comment type="caution">
    <text evidence="3">The sequence shown here is derived from an EMBL/GenBank/DDBJ whole genome shotgun (WGS) entry which is preliminary data.</text>
</comment>
<dbReference type="PANTHER" id="PTHR42088:SF1">
    <property type="entry name" value="YALI0F10131P"/>
    <property type="match status" value="1"/>
</dbReference>
<evidence type="ECO:0000313" key="4">
    <source>
        <dbReference type="Proteomes" id="UP001303473"/>
    </source>
</evidence>
<dbReference type="Proteomes" id="UP001303473">
    <property type="component" value="Unassembled WGS sequence"/>
</dbReference>
<dbReference type="EMBL" id="MU853940">
    <property type="protein sequence ID" value="KAK3935122.1"/>
    <property type="molecule type" value="Genomic_DNA"/>
</dbReference>
<name>A0AAN6MX55_9PEZI</name>
<gene>
    <name evidence="3" type="ORF">QBC46DRAFT_272463</name>
</gene>
<protein>
    <submittedName>
        <fullName evidence="3">Uncharacterized protein</fullName>
    </submittedName>
</protein>
<evidence type="ECO:0000256" key="2">
    <source>
        <dbReference type="SAM" id="Phobius"/>
    </source>
</evidence>
<dbReference type="AlphaFoldDB" id="A0AAN6MX55"/>
<evidence type="ECO:0000256" key="1">
    <source>
        <dbReference type="SAM" id="MobiDB-lite"/>
    </source>
</evidence>
<accession>A0AAN6MX55</accession>
<reference evidence="4" key="1">
    <citation type="journal article" date="2023" name="Mol. Phylogenet. Evol.">
        <title>Genome-scale phylogeny and comparative genomics of the fungal order Sordariales.</title>
        <authorList>
            <person name="Hensen N."/>
            <person name="Bonometti L."/>
            <person name="Westerberg I."/>
            <person name="Brannstrom I.O."/>
            <person name="Guillou S."/>
            <person name="Cros-Aarteil S."/>
            <person name="Calhoun S."/>
            <person name="Haridas S."/>
            <person name="Kuo A."/>
            <person name="Mondo S."/>
            <person name="Pangilinan J."/>
            <person name="Riley R."/>
            <person name="LaButti K."/>
            <person name="Andreopoulos B."/>
            <person name="Lipzen A."/>
            <person name="Chen C."/>
            <person name="Yan M."/>
            <person name="Daum C."/>
            <person name="Ng V."/>
            <person name="Clum A."/>
            <person name="Steindorff A."/>
            <person name="Ohm R.A."/>
            <person name="Martin F."/>
            <person name="Silar P."/>
            <person name="Natvig D.O."/>
            <person name="Lalanne C."/>
            <person name="Gautier V."/>
            <person name="Ament-Velasquez S.L."/>
            <person name="Kruys A."/>
            <person name="Hutchinson M.I."/>
            <person name="Powell A.J."/>
            <person name="Barry K."/>
            <person name="Miller A.N."/>
            <person name="Grigoriev I.V."/>
            <person name="Debuchy R."/>
            <person name="Gladieux P."/>
            <person name="Hiltunen Thoren M."/>
            <person name="Johannesson H."/>
        </authorList>
    </citation>
    <scope>NUCLEOTIDE SEQUENCE [LARGE SCALE GENOMIC DNA]</scope>
    <source>
        <strain evidence="4">CBS 340.73</strain>
    </source>
</reference>
<feature type="compositionally biased region" description="Basic and acidic residues" evidence="1">
    <location>
        <begin position="159"/>
        <end position="169"/>
    </location>
</feature>
<dbReference type="PANTHER" id="PTHR42088">
    <property type="entry name" value="YALI0F10131P"/>
    <property type="match status" value="1"/>
</dbReference>
<keyword evidence="4" id="KW-1185">Reference proteome</keyword>
<keyword evidence="2" id="KW-0472">Membrane</keyword>
<feature type="transmembrane region" description="Helical" evidence="2">
    <location>
        <begin position="47"/>
        <end position="68"/>
    </location>
</feature>
<keyword evidence="2" id="KW-0812">Transmembrane</keyword>
<feature type="compositionally biased region" description="Polar residues" evidence="1">
    <location>
        <begin position="109"/>
        <end position="134"/>
    </location>
</feature>